<gene>
    <name evidence="4" type="ORF">ABFW12_08730</name>
    <name evidence="3" type="ORF">H5P34_09445</name>
</gene>
<evidence type="ECO:0000313" key="4">
    <source>
        <dbReference type="EMBL" id="MEX3738319.1"/>
    </source>
</evidence>
<dbReference type="SUPFAM" id="SSF52788">
    <property type="entry name" value="Phosphotyrosine protein phosphatases I"/>
    <property type="match status" value="1"/>
</dbReference>
<protein>
    <submittedName>
        <fullName evidence="3">Arsenate reductase ArsC</fullName>
        <ecNumber evidence="4">1.20.4.4</ecNumber>
    </submittedName>
</protein>
<keyword evidence="6" id="KW-1185">Reference proteome</keyword>
<dbReference type="InterPro" id="IPR036196">
    <property type="entry name" value="Ptyr_pPase_sf"/>
</dbReference>
<dbReference type="Pfam" id="PF01451">
    <property type="entry name" value="LMWPc"/>
    <property type="match status" value="1"/>
</dbReference>
<keyword evidence="1" id="KW-0059">Arsenical resistance</keyword>
<reference evidence="3" key="2">
    <citation type="journal article" date="2022" name="BMC Genomics">
        <title>Comparative genome analysis of mycobacteria focusing on tRNA and non-coding RNA.</title>
        <authorList>
            <person name="Behra P.R.K."/>
            <person name="Pettersson B.M.F."/>
            <person name="Ramesh M."/>
            <person name="Das S."/>
            <person name="Dasgupta S."/>
            <person name="Kirsebom L.A."/>
        </authorList>
    </citation>
    <scope>NUCLEOTIDE SEQUENCE</scope>
    <source>
        <strain evidence="3">DSM 44242</strain>
    </source>
</reference>
<evidence type="ECO:0000256" key="1">
    <source>
        <dbReference type="ARBA" id="ARBA00022849"/>
    </source>
</evidence>
<accession>A0AAW5T139</accession>
<organism evidence="3 5">
    <name type="scientific">Mycolicibacterium porcinum</name>
    <dbReference type="NCBI Taxonomy" id="39693"/>
    <lineage>
        <taxon>Bacteria</taxon>
        <taxon>Bacillati</taxon>
        <taxon>Actinomycetota</taxon>
        <taxon>Actinomycetes</taxon>
        <taxon>Mycobacteriales</taxon>
        <taxon>Mycobacteriaceae</taxon>
        <taxon>Mycolicibacterium</taxon>
    </lineage>
</organism>
<keyword evidence="4" id="KW-0560">Oxidoreductase</keyword>
<dbReference type="Proteomes" id="UP001558474">
    <property type="component" value="Unassembled WGS sequence"/>
</dbReference>
<dbReference type="PANTHER" id="PTHR43428">
    <property type="entry name" value="ARSENATE REDUCTASE"/>
    <property type="match status" value="1"/>
</dbReference>
<dbReference type="Gene3D" id="3.40.50.2300">
    <property type="match status" value="1"/>
</dbReference>
<dbReference type="InterPro" id="IPR023485">
    <property type="entry name" value="Ptyr_pPase"/>
</dbReference>
<evidence type="ECO:0000313" key="5">
    <source>
        <dbReference type="Proteomes" id="UP001141659"/>
    </source>
</evidence>
<evidence type="ECO:0000313" key="3">
    <source>
        <dbReference type="EMBL" id="MCV7388266.1"/>
    </source>
</evidence>
<sequence>MMDKSDRPSVLFLCTHNAGRSQMAMGFFAHLAGDRASVFSGGSEPAATVNPAAIAAMAEVGIDITHEQPRRWTDDIVRAADVVVTMGCGDTCPYFPGKRYENWELADPAGLGVDAIRPIRDDIERRVLALLVELGVGPPHDPPAA</sequence>
<dbReference type="EMBL" id="JBDLOU010000013">
    <property type="protein sequence ID" value="MEX3738319.1"/>
    <property type="molecule type" value="Genomic_DNA"/>
</dbReference>
<reference evidence="3" key="1">
    <citation type="submission" date="2020-07" db="EMBL/GenBank/DDBJ databases">
        <authorList>
            <person name="Pettersson B.M.F."/>
            <person name="Behra P.R.K."/>
            <person name="Ramesh M."/>
            <person name="Das S."/>
            <person name="Dasgupta S."/>
            <person name="Kirsebom L.A."/>
        </authorList>
    </citation>
    <scope>NUCLEOTIDE SEQUENCE</scope>
    <source>
        <strain evidence="3">DSM 44242</strain>
    </source>
</reference>
<dbReference type="PANTHER" id="PTHR43428:SF1">
    <property type="entry name" value="ARSENATE REDUCTASE"/>
    <property type="match status" value="1"/>
</dbReference>
<evidence type="ECO:0000313" key="6">
    <source>
        <dbReference type="Proteomes" id="UP001558474"/>
    </source>
</evidence>
<proteinExistence type="predicted"/>
<dbReference type="CDD" id="cd16345">
    <property type="entry name" value="LMWP_ArsC"/>
    <property type="match status" value="1"/>
</dbReference>
<dbReference type="EMBL" id="JACKVC010000012">
    <property type="protein sequence ID" value="MCV7388266.1"/>
    <property type="molecule type" value="Genomic_DNA"/>
</dbReference>
<reference evidence="4 6" key="3">
    <citation type="submission" date="2024-04" db="EMBL/GenBank/DDBJ databases">
        <title>Genomic Markers of Mycobacteria.</title>
        <authorList>
            <person name="Soliman M.S."/>
            <person name="Elkholy A."/>
            <person name="Soliman N.S."/>
            <person name="Abbas A."/>
            <person name="Khayrat S."/>
            <person name="Shawky S."/>
        </authorList>
    </citation>
    <scope>NUCLEOTIDE SEQUENCE [LARGE SCALE GENOMIC DNA]</scope>
    <source>
        <strain evidence="4 6">Egy-CU-AM5</strain>
    </source>
</reference>
<dbReference type="SMART" id="SM00226">
    <property type="entry name" value="LMWPc"/>
    <property type="match status" value="1"/>
</dbReference>
<evidence type="ECO:0000259" key="2">
    <source>
        <dbReference type="SMART" id="SM00226"/>
    </source>
</evidence>
<name>A0AAW5T139_9MYCO</name>
<comment type="caution">
    <text evidence="3">The sequence shown here is derived from an EMBL/GenBank/DDBJ whole genome shotgun (WGS) entry which is preliminary data.</text>
</comment>
<dbReference type="EC" id="1.20.4.4" evidence="4"/>
<dbReference type="Proteomes" id="UP001141659">
    <property type="component" value="Unassembled WGS sequence"/>
</dbReference>
<dbReference type="GO" id="GO:0046685">
    <property type="term" value="P:response to arsenic-containing substance"/>
    <property type="evidence" value="ECO:0007669"/>
    <property type="project" value="UniProtKB-KW"/>
</dbReference>
<dbReference type="GO" id="GO:0030612">
    <property type="term" value="F:arsenate reductase (thioredoxin) activity"/>
    <property type="evidence" value="ECO:0007669"/>
    <property type="project" value="UniProtKB-EC"/>
</dbReference>
<dbReference type="AlphaFoldDB" id="A0AAW5T139"/>
<feature type="domain" description="Phosphotyrosine protein phosphatase I" evidence="2">
    <location>
        <begin position="8"/>
        <end position="133"/>
    </location>
</feature>